<name>A0ABX8EEM9_9ACTN</name>
<protein>
    <submittedName>
        <fullName evidence="3">Uncharacterized protein</fullName>
    </submittedName>
</protein>
<evidence type="ECO:0000256" key="1">
    <source>
        <dbReference type="SAM" id="MobiDB-lite"/>
    </source>
</evidence>
<dbReference type="EMBL" id="CP075371">
    <property type="protein sequence ID" value="QVT78951.1"/>
    <property type="molecule type" value="Genomic_DNA"/>
</dbReference>
<gene>
    <name evidence="3" type="ORF">ENKNEFLB_01331</name>
</gene>
<dbReference type="Proteomes" id="UP000679307">
    <property type="component" value="Chromosome"/>
</dbReference>
<evidence type="ECO:0000313" key="4">
    <source>
        <dbReference type="Proteomes" id="UP000679307"/>
    </source>
</evidence>
<sequence>MNTRIRLTAAAGVSVLAMALGGCSDDAPAAQEGEYTGPPPCSDYANGEVIDEELSLNGCEGEGVSVNESTSCDGHKLLAVGPVYGFEGKPASYLGEGEDATTSPEWEQFKADCPYDTE</sequence>
<organism evidence="3 4">
    <name type="scientific">Nocardioides aquaticus</name>
    <dbReference type="NCBI Taxonomy" id="160826"/>
    <lineage>
        <taxon>Bacteria</taxon>
        <taxon>Bacillati</taxon>
        <taxon>Actinomycetota</taxon>
        <taxon>Actinomycetes</taxon>
        <taxon>Propionibacteriales</taxon>
        <taxon>Nocardioidaceae</taxon>
        <taxon>Nocardioides</taxon>
    </lineage>
</organism>
<accession>A0ABX8EEM9</accession>
<keyword evidence="2" id="KW-0732">Signal</keyword>
<feature type="chain" id="PRO_5045541263" evidence="2">
    <location>
        <begin position="30"/>
        <end position="118"/>
    </location>
</feature>
<feature type="region of interest" description="Disordered" evidence="1">
    <location>
        <begin position="93"/>
        <end position="118"/>
    </location>
</feature>
<keyword evidence="4" id="KW-1185">Reference proteome</keyword>
<dbReference type="PROSITE" id="PS51257">
    <property type="entry name" value="PROKAR_LIPOPROTEIN"/>
    <property type="match status" value="1"/>
</dbReference>
<evidence type="ECO:0000256" key="2">
    <source>
        <dbReference type="SAM" id="SignalP"/>
    </source>
</evidence>
<evidence type="ECO:0000313" key="3">
    <source>
        <dbReference type="EMBL" id="QVT78951.1"/>
    </source>
</evidence>
<dbReference type="RefSeq" id="WP_343899306.1">
    <property type="nucleotide sequence ID" value="NZ_BAAAHS010000039.1"/>
</dbReference>
<proteinExistence type="predicted"/>
<feature type="signal peptide" evidence="2">
    <location>
        <begin position="1"/>
        <end position="29"/>
    </location>
</feature>
<reference evidence="3 4" key="1">
    <citation type="submission" date="2021-05" db="EMBL/GenBank/DDBJ databases">
        <title>Complete genome of Nocardioides aquaticus KCTC 9944T isolated from meromictic and hypersaline Ekho Lake, Antarctica.</title>
        <authorList>
            <person name="Hwang K."/>
            <person name="Kim K.M."/>
            <person name="Choe H."/>
        </authorList>
    </citation>
    <scope>NUCLEOTIDE SEQUENCE [LARGE SCALE GENOMIC DNA]</scope>
    <source>
        <strain evidence="3 4">KCTC 9944</strain>
    </source>
</reference>